<protein>
    <submittedName>
        <fullName evidence="4">GGDEF domain-containing protein</fullName>
    </submittedName>
</protein>
<proteinExistence type="predicted"/>
<feature type="transmembrane region" description="Helical" evidence="2">
    <location>
        <begin position="196"/>
        <end position="214"/>
    </location>
</feature>
<evidence type="ECO:0000313" key="5">
    <source>
        <dbReference type="Proteomes" id="UP000565262"/>
    </source>
</evidence>
<dbReference type="NCBIfam" id="TIGR00254">
    <property type="entry name" value="GGDEF"/>
    <property type="match status" value="1"/>
</dbReference>
<dbReference type="FunFam" id="3.30.70.270:FF:000001">
    <property type="entry name" value="Diguanylate cyclase domain protein"/>
    <property type="match status" value="1"/>
</dbReference>
<dbReference type="PROSITE" id="PS50887">
    <property type="entry name" value="GGDEF"/>
    <property type="match status" value="1"/>
</dbReference>
<keyword evidence="5" id="KW-1185">Reference proteome</keyword>
<dbReference type="AlphaFoldDB" id="A0A839IR65"/>
<evidence type="ECO:0000313" key="4">
    <source>
        <dbReference type="EMBL" id="MBB1486989.1"/>
    </source>
</evidence>
<comment type="cofactor">
    <cofactor evidence="1">
        <name>Mg(2+)</name>
        <dbReference type="ChEBI" id="CHEBI:18420"/>
    </cofactor>
</comment>
<dbReference type="SUPFAM" id="SSF103190">
    <property type="entry name" value="Sensory domain-like"/>
    <property type="match status" value="1"/>
</dbReference>
<dbReference type="Proteomes" id="UP000565262">
    <property type="component" value="Unassembled WGS sequence"/>
</dbReference>
<dbReference type="PANTHER" id="PTHR46663">
    <property type="entry name" value="DIGUANYLATE CYCLASE DGCT-RELATED"/>
    <property type="match status" value="1"/>
</dbReference>
<organism evidence="4 5">
    <name type="scientific">Oceanospirillum sediminis</name>
    <dbReference type="NCBI Taxonomy" id="2760088"/>
    <lineage>
        <taxon>Bacteria</taxon>
        <taxon>Pseudomonadati</taxon>
        <taxon>Pseudomonadota</taxon>
        <taxon>Gammaproteobacteria</taxon>
        <taxon>Oceanospirillales</taxon>
        <taxon>Oceanospirillaceae</taxon>
        <taxon>Oceanospirillum</taxon>
    </lineage>
</organism>
<evidence type="ECO:0000259" key="3">
    <source>
        <dbReference type="PROSITE" id="PS50887"/>
    </source>
</evidence>
<dbReference type="InterPro" id="IPR029787">
    <property type="entry name" value="Nucleotide_cyclase"/>
</dbReference>
<dbReference type="InterPro" id="IPR043128">
    <property type="entry name" value="Rev_trsase/Diguanyl_cyclase"/>
</dbReference>
<accession>A0A839IR65</accession>
<dbReference type="SMART" id="SM00267">
    <property type="entry name" value="GGDEF"/>
    <property type="match status" value="1"/>
</dbReference>
<dbReference type="PANTHER" id="PTHR46663:SF4">
    <property type="entry name" value="DIGUANYLATE CYCLASE DGCT-RELATED"/>
    <property type="match status" value="1"/>
</dbReference>
<keyword evidence="2" id="KW-0812">Transmembrane</keyword>
<dbReference type="GO" id="GO:0003824">
    <property type="term" value="F:catalytic activity"/>
    <property type="evidence" value="ECO:0007669"/>
    <property type="project" value="UniProtKB-ARBA"/>
</dbReference>
<gene>
    <name evidence="4" type="ORF">H4O21_10230</name>
</gene>
<dbReference type="InterPro" id="IPR000160">
    <property type="entry name" value="GGDEF_dom"/>
</dbReference>
<comment type="caution">
    <text evidence="4">The sequence shown here is derived from an EMBL/GenBank/DDBJ whole genome shotgun (WGS) entry which is preliminary data.</text>
</comment>
<dbReference type="InterPro" id="IPR052163">
    <property type="entry name" value="DGC-Regulatory_Protein"/>
</dbReference>
<dbReference type="Pfam" id="PF00990">
    <property type="entry name" value="GGDEF"/>
    <property type="match status" value="1"/>
</dbReference>
<evidence type="ECO:0000256" key="2">
    <source>
        <dbReference type="SAM" id="Phobius"/>
    </source>
</evidence>
<evidence type="ECO:0000256" key="1">
    <source>
        <dbReference type="ARBA" id="ARBA00001946"/>
    </source>
</evidence>
<feature type="domain" description="GGDEF" evidence="3">
    <location>
        <begin position="259"/>
        <end position="398"/>
    </location>
</feature>
<dbReference type="SUPFAM" id="SSF55073">
    <property type="entry name" value="Nucleotide cyclase"/>
    <property type="match status" value="1"/>
</dbReference>
<keyword evidence="2" id="KW-0472">Membrane</keyword>
<dbReference type="RefSeq" id="WP_182808774.1">
    <property type="nucleotide sequence ID" value="NZ_JACJFM010000011.1"/>
</dbReference>
<reference evidence="4 5" key="1">
    <citation type="submission" date="2020-08" db="EMBL/GenBank/DDBJ databases">
        <title>Oceanospirillum sp. nov. isolated from marine sediment.</title>
        <authorList>
            <person name="Ji X."/>
        </authorList>
    </citation>
    <scope>NUCLEOTIDE SEQUENCE [LARGE SCALE GENOMIC DNA]</scope>
    <source>
        <strain evidence="4 5">D5</strain>
    </source>
</reference>
<dbReference type="Gene3D" id="3.30.70.270">
    <property type="match status" value="1"/>
</dbReference>
<keyword evidence="2" id="KW-1133">Transmembrane helix</keyword>
<name>A0A839IR65_9GAMM</name>
<dbReference type="CDD" id="cd01949">
    <property type="entry name" value="GGDEF"/>
    <property type="match status" value="1"/>
</dbReference>
<sequence length="411" mass="46851">MLKLNRNFLFSCLLVTGIAFAGLGWFLRDLAWQELTRNEFQANEHLSRMLGNNLWPSFHNYILTTRQVSERNAMQSATRQRLMVNVQRQIQNLNIIKVHLFNSQGRIIFSTNPEQLNSYQSGNPGIQAALNGQSHSTLKFKEHIDHYHKTLHNRNVIASYVPILIPGTQQVGGIIEVYQDVTPLVDSLESSLQKSIIAVCVCLMMLYAYLFWIVRRNDRLLQSSRQQIKHMAYHDSLTGLPNRRKLTETLLERLKQKHLCHGVLFIDLDGFKPINDELGHKTGDDLLKAAAKRLTLCLSHSDIAARIGGDEFVILISPDLPVESVRFQNKVITLAEQIRSTLDQPFEHKDGPLHVTASIGVSLSPVHSRDATDLLRKADMAMYSAKQKGRNQIVLFQESLSQTDRKLSRYH</sequence>
<dbReference type="InterPro" id="IPR029151">
    <property type="entry name" value="Sensor-like_sf"/>
</dbReference>
<dbReference type="EMBL" id="JACJFM010000011">
    <property type="protein sequence ID" value="MBB1486989.1"/>
    <property type="molecule type" value="Genomic_DNA"/>
</dbReference>